<protein>
    <recommendedName>
        <fullName evidence="1">UV excision repair protein RAD23</fullName>
    </recommendedName>
</protein>
<dbReference type="OrthoDB" id="419317at2759"/>
<keyword evidence="1" id="KW-0234">DNA repair</keyword>
<dbReference type="GO" id="GO:0005829">
    <property type="term" value="C:cytosol"/>
    <property type="evidence" value="ECO:0000318"/>
    <property type="project" value="GO_Central"/>
</dbReference>
<feature type="compositionally biased region" description="Pro residues" evidence="2">
    <location>
        <begin position="173"/>
        <end position="184"/>
    </location>
</feature>
<dbReference type="Proteomes" id="UP000001542">
    <property type="component" value="Unassembled WGS sequence"/>
</dbReference>
<feature type="domain" description="Ubiquitin-like" evidence="4">
    <location>
        <begin position="1"/>
        <end position="69"/>
    </location>
</feature>
<dbReference type="SMR" id="A2ETT4"/>
<keyword evidence="1" id="KW-0963">Cytoplasm</keyword>
<dbReference type="GO" id="GO:0043161">
    <property type="term" value="P:proteasome-mediated ubiquitin-dependent protein catabolic process"/>
    <property type="evidence" value="ECO:0000318"/>
    <property type="project" value="GO_Central"/>
</dbReference>
<reference evidence="5" key="2">
    <citation type="journal article" date="2007" name="Science">
        <title>Draft genome sequence of the sexually transmitted pathogen Trichomonas vaginalis.</title>
        <authorList>
            <person name="Carlton J.M."/>
            <person name="Hirt R.P."/>
            <person name="Silva J.C."/>
            <person name="Delcher A.L."/>
            <person name="Schatz M."/>
            <person name="Zhao Q."/>
            <person name="Wortman J.R."/>
            <person name="Bidwell S.L."/>
            <person name="Alsmark U.C.M."/>
            <person name="Besteiro S."/>
            <person name="Sicheritz-Ponten T."/>
            <person name="Noel C.J."/>
            <person name="Dacks J.B."/>
            <person name="Foster P.G."/>
            <person name="Simillion C."/>
            <person name="Van de Peer Y."/>
            <person name="Miranda-Saavedra D."/>
            <person name="Barton G.J."/>
            <person name="Westrop G.D."/>
            <person name="Mueller S."/>
            <person name="Dessi D."/>
            <person name="Fiori P.L."/>
            <person name="Ren Q."/>
            <person name="Paulsen I."/>
            <person name="Zhang H."/>
            <person name="Bastida-Corcuera F.D."/>
            <person name="Simoes-Barbosa A."/>
            <person name="Brown M.T."/>
            <person name="Hayes R.D."/>
            <person name="Mukherjee M."/>
            <person name="Okumura C.Y."/>
            <person name="Schneider R."/>
            <person name="Smith A.J."/>
            <person name="Vanacova S."/>
            <person name="Villalvazo M."/>
            <person name="Haas B.J."/>
            <person name="Pertea M."/>
            <person name="Feldblyum T.V."/>
            <person name="Utterback T.R."/>
            <person name="Shu C.L."/>
            <person name="Osoegawa K."/>
            <person name="de Jong P.J."/>
            <person name="Hrdy I."/>
            <person name="Horvathova L."/>
            <person name="Zubacova Z."/>
            <person name="Dolezal P."/>
            <person name="Malik S.B."/>
            <person name="Logsdon J.M. Jr."/>
            <person name="Henze K."/>
            <person name="Gupta A."/>
            <person name="Wang C.C."/>
            <person name="Dunne R.L."/>
            <person name="Upcroft J.A."/>
            <person name="Upcroft P."/>
            <person name="White O."/>
            <person name="Salzberg S.L."/>
            <person name="Tang P."/>
            <person name="Chiu C.-H."/>
            <person name="Lee Y.-S."/>
            <person name="Embley T.M."/>
            <person name="Coombs G.H."/>
            <person name="Mottram J.C."/>
            <person name="Tachezy J."/>
            <person name="Fraser-Liggett C.M."/>
            <person name="Johnson P.J."/>
        </authorList>
    </citation>
    <scope>NUCLEOTIDE SEQUENCE [LARGE SCALE GENOMIC DNA]</scope>
    <source>
        <strain evidence="5">G3</strain>
    </source>
</reference>
<comment type="similarity">
    <text evidence="1">Belongs to the RAD23 family.</text>
</comment>
<evidence type="ECO:0000256" key="1">
    <source>
        <dbReference type="RuleBase" id="RU367049"/>
    </source>
</evidence>
<dbReference type="AlphaFoldDB" id="A2ETT4"/>
<dbReference type="InterPro" id="IPR000626">
    <property type="entry name" value="Ubiquitin-like_dom"/>
</dbReference>
<dbReference type="GO" id="GO:0070628">
    <property type="term" value="F:proteasome binding"/>
    <property type="evidence" value="ECO:0000318"/>
    <property type="project" value="GO_Central"/>
</dbReference>
<dbReference type="PANTHER" id="PTHR10621:SF0">
    <property type="entry name" value="UV EXCISION REPAIR PROTEIN RAD23"/>
    <property type="match status" value="1"/>
</dbReference>
<evidence type="ECO:0000259" key="3">
    <source>
        <dbReference type="PROSITE" id="PS50030"/>
    </source>
</evidence>
<dbReference type="InterPro" id="IPR004806">
    <property type="entry name" value="Rad23"/>
</dbReference>
<proteinExistence type="inferred from homology"/>
<gene>
    <name evidence="5" type="ORF">TVAG_314950</name>
</gene>
<evidence type="ECO:0000313" key="6">
    <source>
        <dbReference type="Proteomes" id="UP000001542"/>
    </source>
</evidence>
<dbReference type="SUPFAM" id="SSF46934">
    <property type="entry name" value="UBA-like"/>
    <property type="match status" value="2"/>
</dbReference>
<dbReference type="EMBL" id="DS113489">
    <property type="protein sequence ID" value="EAY03965.1"/>
    <property type="molecule type" value="Genomic_DNA"/>
</dbReference>
<dbReference type="RefSeq" id="XP_001316188.1">
    <property type="nucleotide sequence ID" value="XM_001316153.1"/>
</dbReference>
<dbReference type="Pfam" id="PF00240">
    <property type="entry name" value="ubiquitin"/>
    <property type="match status" value="1"/>
</dbReference>
<accession>A2ETT4</accession>
<comment type="subcellular location">
    <subcellularLocation>
        <location evidence="1">Nucleus</location>
    </subcellularLocation>
    <subcellularLocation>
        <location evidence="1">Cytoplasm</location>
    </subcellularLocation>
</comment>
<dbReference type="InterPro" id="IPR009060">
    <property type="entry name" value="UBA-like_sf"/>
</dbReference>
<dbReference type="GO" id="GO:0031593">
    <property type="term" value="F:polyubiquitin modification-dependent protein binding"/>
    <property type="evidence" value="ECO:0000318"/>
    <property type="project" value="GO_Central"/>
</dbReference>
<dbReference type="PROSITE" id="PS50053">
    <property type="entry name" value="UBIQUITIN_2"/>
    <property type="match status" value="1"/>
</dbReference>
<dbReference type="GO" id="GO:0005654">
    <property type="term" value="C:nucleoplasm"/>
    <property type="evidence" value="ECO:0000318"/>
    <property type="project" value="GO_Central"/>
</dbReference>
<comment type="function">
    <text evidence="1">Multiubiquitin chain receptor involved in modulation of proteasomal degradation. Involved in nucleotide excision repair.</text>
</comment>
<dbReference type="GO" id="GO:0043130">
    <property type="term" value="F:ubiquitin binding"/>
    <property type="evidence" value="ECO:0000318"/>
    <property type="project" value="GO_Central"/>
</dbReference>
<dbReference type="InterPro" id="IPR015940">
    <property type="entry name" value="UBA"/>
</dbReference>
<dbReference type="STRING" id="5722.A2ETT4"/>
<sequence length="250" mass="27986">MNVNFRTILGKTYTITVQPNQTLTDAKRILSVQEDISLEKAQFIYRAEILQENIPFSTLQIQQDRYIVIHNSSPKKATPIQPPPVENNPPNSELDSFEPPNQATRPPLDNIIDESDEFNRDVKALVEMGFTKEQAIQALRTTGNNLDSAISLLVSENAPIPEEILAMNNSPSQQPPPNTRPPPTVESSNSGQNTGRYRDFQGDYDKLSSSEKEALERLDTLGFDPTTTIQIFIVCGKDEEQARNCLSSLR</sequence>
<keyword evidence="6" id="KW-1185">Reference proteome</keyword>
<dbReference type="FunFam" id="1.10.8.10:FF:000209">
    <property type="entry name" value="UBA/TS-N domain containing protein"/>
    <property type="match status" value="1"/>
</dbReference>
<dbReference type="PRINTS" id="PR01839">
    <property type="entry name" value="RAD23PROTEIN"/>
</dbReference>
<dbReference type="CDD" id="cd14270">
    <property type="entry name" value="UBA"/>
    <property type="match status" value="1"/>
</dbReference>
<organism evidence="5 6">
    <name type="scientific">Trichomonas vaginalis (strain ATCC PRA-98 / G3)</name>
    <dbReference type="NCBI Taxonomy" id="412133"/>
    <lineage>
        <taxon>Eukaryota</taxon>
        <taxon>Metamonada</taxon>
        <taxon>Parabasalia</taxon>
        <taxon>Trichomonadida</taxon>
        <taxon>Trichomonadidae</taxon>
        <taxon>Trichomonas</taxon>
    </lineage>
</organism>
<dbReference type="PANTHER" id="PTHR10621">
    <property type="entry name" value="UV EXCISION REPAIR PROTEIN RAD23"/>
    <property type="match status" value="1"/>
</dbReference>
<dbReference type="FunFam" id="3.10.20.90:FF:000546">
    <property type="entry name" value="UBA/TS-N domain containing protein"/>
    <property type="match status" value="1"/>
</dbReference>
<keyword evidence="1" id="KW-0227">DNA damage</keyword>
<dbReference type="Gene3D" id="1.10.8.10">
    <property type="entry name" value="DNA helicase RuvA subunit, C-terminal domain"/>
    <property type="match status" value="2"/>
</dbReference>
<dbReference type="GO" id="GO:0006289">
    <property type="term" value="P:nucleotide-excision repair"/>
    <property type="evidence" value="ECO:0007669"/>
    <property type="project" value="UniProtKB-UniRule"/>
</dbReference>
<dbReference type="SMART" id="SM00165">
    <property type="entry name" value="UBA"/>
    <property type="match status" value="2"/>
</dbReference>
<keyword evidence="1" id="KW-0539">Nucleus</keyword>
<dbReference type="FunFam" id="1.10.8.10:FF:000002">
    <property type="entry name" value="UV excision repair protein RAD23 homolog"/>
    <property type="match status" value="1"/>
</dbReference>
<name>A2ETT4_TRIV3</name>
<dbReference type="VEuPathDB" id="TrichDB:TVAG_314950"/>
<evidence type="ECO:0000313" key="5">
    <source>
        <dbReference type="EMBL" id="EAY03965.1"/>
    </source>
</evidence>
<dbReference type="Pfam" id="PF00627">
    <property type="entry name" value="UBA"/>
    <property type="match status" value="1"/>
</dbReference>
<dbReference type="GO" id="GO:0003684">
    <property type="term" value="F:damaged DNA binding"/>
    <property type="evidence" value="ECO:0007669"/>
    <property type="project" value="UniProtKB-UniRule"/>
</dbReference>
<evidence type="ECO:0000259" key="4">
    <source>
        <dbReference type="PROSITE" id="PS50053"/>
    </source>
</evidence>
<dbReference type="VEuPathDB" id="TrichDB:TVAGG3_0045840"/>
<dbReference type="Gene3D" id="3.10.20.90">
    <property type="entry name" value="Phosphatidylinositol 3-kinase Catalytic Subunit, Chain A, domain 1"/>
    <property type="match status" value="1"/>
</dbReference>
<dbReference type="SUPFAM" id="SSF54236">
    <property type="entry name" value="Ubiquitin-like"/>
    <property type="match status" value="1"/>
</dbReference>
<reference evidence="5" key="1">
    <citation type="submission" date="2006-10" db="EMBL/GenBank/DDBJ databases">
        <authorList>
            <person name="Amadeo P."/>
            <person name="Zhao Q."/>
            <person name="Wortman J."/>
            <person name="Fraser-Liggett C."/>
            <person name="Carlton J."/>
        </authorList>
    </citation>
    <scope>NUCLEOTIDE SEQUENCE</scope>
    <source>
        <strain evidence="5">G3</strain>
    </source>
</reference>
<feature type="compositionally biased region" description="Polar residues" evidence="2">
    <location>
        <begin position="185"/>
        <end position="195"/>
    </location>
</feature>
<evidence type="ECO:0000256" key="2">
    <source>
        <dbReference type="SAM" id="MobiDB-lite"/>
    </source>
</evidence>
<feature type="domain" description="UBA" evidence="3">
    <location>
        <begin position="114"/>
        <end position="156"/>
    </location>
</feature>
<dbReference type="PROSITE" id="PS50030">
    <property type="entry name" value="UBA"/>
    <property type="match status" value="1"/>
</dbReference>
<dbReference type="InParanoid" id="A2ETT4"/>
<feature type="region of interest" description="Disordered" evidence="2">
    <location>
        <begin position="166"/>
        <end position="203"/>
    </location>
</feature>
<dbReference type="KEGG" id="tva:4761813"/>
<dbReference type="InterPro" id="IPR029071">
    <property type="entry name" value="Ubiquitin-like_domsf"/>
</dbReference>
<dbReference type="CDD" id="cd14281">
    <property type="entry name" value="UBA2_Rad23_like"/>
    <property type="match status" value="1"/>
</dbReference>
<feature type="region of interest" description="Disordered" evidence="2">
    <location>
        <begin position="73"/>
        <end position="115"/>
    </location>
</feature>